<evidence type="ECO:0000259" key="1">
    <source>
        <dbReference type="Pfam" id="PF00534"/>
    </source>
</evidence>
<dbReference type="PANTHER" id="PTHR12526">
    <property type="entry name" value="GLYCOSYLTRANSFERASE"/>
    <property type="match status" value="1"/>
</dbReference>
<dbReference type="GO" id="GO:0016757">
    <property type="term" value="F:glycosyltransferase activity"/>
    <property type="evidence" value="ECO:0007669"/>
    <property type="project" value="InterPro"/>
</dbReference>
<dbReference type="EMBL" id="CP011971">
    <property type="protein sequence ID" value="AMN47459.1"/>
    <property type="molecule type" value="Genomic_DNA"/>
</dbReference>
<protein>
    <recommendedName>
        <fullName evidence="5">Glycosyltransferase</fullName>
    </recommendedName>
</protein>
<accession>A0A127FD10</accession>
<sequence length="388" mass="43182">MAAEGGMSRPSEKLKLLYILDAFTDPQAGTEGQFWLLFNQLDRSQVDPAIVLLRPSVWLLEHVKDAPIRVLNVHSLRSPGGLWRILKIVRWARREGYRIAHIFFNDSAIVFPPLLKLAGIKVIVSRRDLGFWYTKANLKLLRFNRRFVDTVIANALAVKSVVESREDYPEKKIRVIYNGLRRDRLSPDDALRRSLGIPENAPILIVVANLRPLKRIDDVINALAKRGNGKQDAHLIVIGEDRPGRDGPSHKAELKSLAASLKISQQLHMIGQIEDPMPILSLANICLLCSETEGLSNAIIEYMLAGKPVVCTNAGGNSELVKHKKNGFVVPIGDVDSIAGAIDGLLADPILMQQMGQASFVRALSMFNPAEMVRHHMDLYLQLHAVTT</sequence>
<evidence type="ECO:0000313" key="3">
    <source>
        <dbReference type="EMBL" id="AMN47459.1"/>
    </source>
</evidence>
<dbReference type="KEGG" id="sdf:ACG33_10165"/>
<keyword evidence="4" id="KW-1185">Reference proteome</keyword>
<evidence type="ECO:0008006" key="5">
    <source>
        <dbReference type="Google" id="ProtNLM"/>
    </source>
</evidence>
<organism evidence="3 4">
    <name type="scientific">Steroidobacter denitrificans</name>
    <dbReference type="NCBI Taxonomy" id="465721"/>
    <lineage>
        <taxon>Bacteria</taxon>
        <taxon>Pseudomonadati</taxon>
        <taxon>Pseudomonadota</taxon>
        <taxon>Gammaproteobacteria</taxon>
        <taxon>Steroidobacterales</taxon>
        <taxon>Steroidobacteraceae</taxon>
        <taxon>Steroidobacter</taxon>
    </lineage>
</organism>
<gene>
    <name evidence="3" type="ORF">ACG33_10165</name>
</gene>
<reference evidence="3 4" key="1">
    <citation type="submission" date="2015-06" db="EMBL/GenBank/DDBJ databases">
        <title>A Comprehensive Approach to Explore the Metabolic and Phylogenetic Diversity of Bacterial Steroid Degradation in the Environment: Testosterone as an Example.</title>
        <authorList>
            <person name="Yang F.-C."/>
            <person name="Chen Y.-L."/>
            <person name="Yu C.-P."/>
            <person name="Tang S.-L."/>
            <person name="Wang P.-H."/>
            <person name="Ismail W."/>
            <person name="Wang C.-H."/>
            <person name="Yang C.-Y."/>
            <person name="Chiang Y.-R."/>
        </authorList>
    </citation>
    <scope>NUCLEOTIDE SEQUENCE [LARGE SCALE GENOMIC DNA]</scope>
    <source>
        <strain evidence="3 4">DSM 18526</strain>
    </source>
</reference>
<feature type="domain" description="Glycosyltransferase subfamily 4-like N-terminal" evidence="2">
    <location>
        <begin position="43"/>
        <end position="183"/>
    </location>
</feature>
<dbReference type="Pfam" id="PF13439">
    <property type="entry name" value="Glyco_transf_4"/>
    <property type="match status" value="1"/>
</dbReference>
<evidence type="ECO:0000313" key="4">
    <source>
        <dbReference type="Proteomes" id="UP000070250"/>
    </source>
</evidence>
<dbReference type="PANTHER" id="PTHR12526:SF630">
    <property type="entry name" value="GLYCOSYLTRANSFERASE"/>
    <property type="match status" value="1"/>
</dbReference>
<evidence type="ECO:0000259" key="2">
    <source>
        <dbReference type="Pfam" id="PF13439"/>
    </source>
</evidence>
<name>A0A127FD10_STEDE</name>
<proteinExistence type="predicted"/>
<feature type="domain" description="Glycosyl transferase family 1" evidence="1">
    <location>
        <begin position="189"/>
        <end position="359"/>
    </location>
</feature>
<dbReference type="Gene3D" id="3.40.50.2000">
    <property type="entry name" value="Glycogen Phosphorylase B"/>
    <property type="match status" value="2"/>
</dbReference>
<dbReference type="AlphaFoldDB" id="A0A127FD10"/>
<dbReference type="STRING" id="465721.ACG33_10165"/>
<dbReference type="SUPFAM" id="SSF53756">
    <property type="entry name" value="UDP-Glycosyltransferase/glycogen phosphorylase"/>
    <property type="match status" value="1"/>
</dbReference>
<dbReference type="RefSeq" id="WP_066920911.1">
    <property type="nucleotide sequence ID" value="NZ_CP011971.1"/>
</dbReference>
<dbReference type="InterPro" id="IPR001296">
    <property type="entry name" value="Glyco_trans_1"/>
</dbReference>
<dbReference type="Pfam" id="PF00534">
    <property type="entry name" value="Glycos_transf_1"/>
    <property type="match status" value="1"/>
</dbReference>
<dbReference type="InterPro" id="IPR028098">
    <property type="entry name" value="Glyco_trans_4-like_N"/>
</dbReference>
<dbReference type="Proteomes" id="UP000070250">
    <property type="component" value="Chromosome"/>
</dbReference>
<dbReference type="GO" id="GO:1901135">
    <property type="term" value="P:carbohydrate derivative metabolic process"/>
    <property type="evidence" value="ECO:0007669"/>
    <property type="project" value="UniProtKB-ARBA"/>
</dbReference>